<dbReference type="SUPFAM" id="SSF55298">
    <property type="entry name" value="YjgF-like"/>
    <property type="match status" value="1"/>
</dbReference>
<dbReference type="InterPro" id="IPR006175">
    <property type="entry name" value="YjgF/YER057c/UK114"/>
</dbReference>
<dbReference type="FunFam" id="3.30.1330.40:FF:000001">
    <property type="entry name" value="L-PSP family endoribonuclease"/>
    <property type="match status" value="1"/>
</dbReference>
<comment type="similarity">
    <text evidence="1">Belongs to the RutC family.</text>
</comment>
<dbReference type="PANTHER" id="PTHR11803:SF39">
    <property type="entry name" value="2-IMINOBUTANOATE_2-IMINOPROPANOATE DEAMINASE"/>
    <property type="match status" value="1"/>
</dbReference>
<dbReference type="Pfam" id="PF01042">
    <property type="entry name" value="Ribonuc_L-PSP"/>
    <property type="match status" value="1"/>
</dbReference>
<dbReference type="InterPro" id="IPR006056">
    <property type="entry name" value="RidA"/>
</dbReference>
<dbReference type="CDD" id="cd00448">
    <property type="entry name" value="YjgF_YER057c_UK114_family"/>
    <property type="match status" value="1"/>
</dbReference>
<keyword evidence="3" id="KW-1185">Reference proteome</keyword>
<dbReference type="GO" id="GO:0019239">
    <property type="term" value="F:deaminase activity"/>
    <property type="evidence" value="ECO:0007669"/>
    <property type="project" value="TreeGrafter"/>
</dbReference>
<dbReference type="GO" id="GO:0005829">
    <property type="term" value="C:cytosol"/>
    <property type="evidence" value="ECO:0007669"/>
    <property type="project" value="TreeGrafter"/>
</dbReference>
<dbReference type="Gene3D" id="3.30.1330.40">
    <property type="entry name" value="RutC-like"/>
    <property type="match status" value="1"/>
</dbReference>
<dbReference type="OrthoDB" id="6494369at2759"/>
<evidence type="ECO:0000313" key="2">
    <source>
        <dbReference type="EMBL" id="CAD7652572.1"/>
    </source>
</evidence>
<evidence type="ECO:0000256" key="1">
    <source>
        <dbReference type="ARBA" id="ARBA00010552"/>
    </source>
</evidence>
<dbReference type="NCBIfam" id="TIGR00004">
    <property type="entry name" value="Rid family detoxifying hydrolase"/>
    <property type="match status" value="1"/>
</dbReference>
<name>A0A7R9QNI1_9ACAR</name>
<accession>A0A7R9QNI1</accession>
<sequence length="135" mass="14788">MSSKQEIKTPLAPQPVGTYSQAIKAGNIVYLSGQVAMDVKADKLVLEPFEAQADQVFKNLKTVCEASGATLNQIVKLTIFITDYKNFPTVNQTMEKYFSRPYPARSTIGVASLPLGVDIEVEGILHLPEKTNSKL</sequence>
<organism evidence="2">
    <name type="scientific">Oppiella nova</name>
    <dbReference type="NCBI Taxonomy" id="334625"/>
    <lineage>
        <taxon>Eukaryota</taxon>
        <taxon>Metazoa</taxon>
        <taxon>Ecdysozoa</taxon>
        <taxon>Arthropoda</taxon>
        <taxon>Chelicerata</taxon>
        <taxon>Arachnida</taxon>
        <taxon>Acari</taxon>
        <taxon>Acariformes</taxon>
        <taxon>Sarcoptiformes</taxon>
        <taxon>Oribatida</taxon>
        <taxon>Brachypylina</taxon>
        <taxon>Oppioidea</taxon>
        <taxon>Oppiidae</taxon>
        <taxon>Oppiella</taxon>
    </lineage>
</organism>
<dbReference type="PANTHER" id="PTHR11803">
    <property type="entry name" value="2-IMINOBUTANOATE/2-IMINOPROPANOATE DEAMINASE RIDA"/>
    <property type="match status" value="1"/>
</dbReference>
<proteinExistence type="inferred from homology"/>
<dbReference type="EMBL" id="OC920527">
    <property type="protein sequence ID" value="CAD7652572.1"/>
    <property type="molecule type" value="Genomic_DNA"/>
</dbReference>
<dbReference type="EMBL" id="CAJPVJ010005702">
    <property type="protein sequence ID" value="CAG2169759.1"/>
    <property type="molecule type" value="Genomic_DNA"/>
</dbReference>
<reference evidence="2" key="1">
    <citation type="submission" date="2020-11" db="EMBL/GenBank/DDBJ databases">
        <authorList>
            <person name="Tran Van P."/>
        </authorList>
    </citation>
    <scope>NUCLEOTIDE SEQUENCE</scope>
</reference>
<dbReference type="InterPro" id="IPR035959">
    <property type="entry name" value="RutC-like_sf"/>
</dbReference>
<dbReference type="AlphaFoldDB" id="A0A7R9QNI1"/>
<dbReference type="Proteomes" id="UP000728032">
    <property type="component" value="Unassembled WGS sequence"/>
</dbReference>
<evidence type="ECO:0000313" key="3">
    <source>
        <dbReference type="Proteomes" id="UP000728032"/>
    </source>
</evidence>
<protein>
    <submittedName>
        <fullName evidence="2">Uncharacterized protein</fullName>
    </submittedName>
</protein>
<gene>
    <name evidence="2" type="ORF">ONB1V03_LOCUS9233</name>
</gene>